<keyword evidence="9" id="KW-1185">Reference proteome</keyword>
<evidence type="ECO:0000256" key="5">
    <source>
        <dbReference type="PROSITE-ProRule" id="PRU01371"/>
    </source>
</evidence>
<dbReference type="PANTHER" id="PTHR13555">
    <property type="entry name" value="C2H2 ZINC FINGER CGI-62-RELATED"/>
    <property type="match status" value="1"/>
</dbReference>
<proteinExistence type="predicted"/>
<reference evidence="8" key="1">
    <citation type="submission" date="2025-08" db="UniProtKB">
        <authorList>
            <consortium name="Ensembl"/>
        </authorList>
    </citation>
    <scope>IDENTIFICATION</scope>
</reference>
<evidence type="ECO:0000256" key="6">
    <source>
        <dbReference type="SAM" id="MobiDB-lite"/>
    </source>
</evidence>
<reference evidence="8" key="2">
    <citation type="submission" date="2025-09" db="UniProtKB">
        <authorList>
            <consortium name="Ensembl"/>
        </authorList>
    </citation>
    <scope>IDENTIFICATION</scope>
</reference>
<dbReference type="PROSITE" id="PS52027">
    <property type="entry name" value="ZF_C2HC_C3H"/>
    <property type="match status" value="2"/>
</dbReference>
<dbReference type="Ensembl" id="ENSEBUT00000005091.1">
    <property type="protein sequence ID" value="ENSEBUP00000004653.1"/>
    <property type="gene ID" value="ENSEBUG00000003238.1"/>
</dbReference>
<dbReference type="OMA" id="MMKSHIS"/>
<keyword evidence="4" id="KW-0862">Zinc</keyword>
<sequence length="328" mass="36061">MERGGEGEGHVEEETRKELHLVPCIVCKRTFQVQSLKKHEQICRKQSTKKRKVFNAQRQRFEGTDIPYVPPLPQAPQLPVKKQNWRQKHEDFINAIRSAKGVTKALREGKPLPPPPPSTINPDHIQCPYCQRRFAESAAERHINFCKEQAARMGKSRPQGQTHLTARTQHKESSLNKSGGGQKTLSRLGRGGPVPGQVQSYTAGATQTSSRGRGGLSMARAGKKVLQRDRRSTSGSDTSIELTSRGDGVTNAGPVLKSISRNVTSGRSEGKVQPDACDGGGRYSHATCRIPSRQSGPKTCTQCGTQHPVNWARFCCMCGARRVPVNPL</sequence>
<evidence type="ECO:0000256" key="4">
    <source>
        <dbReference type="ARBA" id="ARBA00022833"/>
    </source>
</evidence>
<dbReference type="Proteomes" id="UP000694388">
    <property type="component" value="Unplaced"/>
</dbReference>
<dbReference type="GO" id="GO:0008270">
    <property type="term" value="F:zinc ion binding"/>
    <property type="evidence" value="ECO:0007669"/>
    <property type="project" value="UniProtKB-KW"/>
</dbReference>
<feature type="compositionally biased region" description="Polar residues" evidence="6">
    <location>
        <begin position="197"/>
        <end position="211"/>
    </location>
</feature>
<evidence type="ECO:0000313" key="9">
    <source>
        <dbReference type="Proteomes" id="UP000694388"/>
    </source>
</evidence>
<dbReference type="AlphaFoldDB" id="A0A8C4NCA1"/>
<dbReference type="InterPro" id="IPR049899">
    <property type="entry name" value="Znf_C2HC_C3H"/>
</dbReference>
<keyword evidence="2" id="KW-0677">Repeat</keyword>
<evidence type="ECO:0000313" key="8">
    <source>
        <dbReference type="Ensembl" id="ENSEBUP00000004653.1"/>
    </source>
</evidence>
<evidence type="ECO:0000256" key="3">
    <source>
        <dbReference type="ARBA" id="ARBA00022771"/>
    </source>
</evidence>
<organism evidence="8 9">
    <name type="scientific">Eptatretus burgeri</name>
    <name type="common">Inshore hagfish</name>
    <dbReference type="NCBI Taxonomy" id="7764"/>
    <lineage>
        <taxon>Eukaryota</taxon>
        <taxon>Metazoa</taxon>
        <taxon>Chordata</taxon>
        <taxon>Craniata</taxon>
        <taxon>Vertebrata</taxon>
        <taxon>Cyclostomata</taxon>
        <taxon>Myxini</taxon>
        <taxon>Myxiniformes</taxon>
        <taxon>Myxinidae</taxon>
        <taxon>Eptatretinae</taxon>
        <taxon>Eptatretus</taxon>
    </lineage>
</organism>
<keyword evidence="3 5" id="KW-0863">Zinc-finger</keyword>
<feature type="region of interest" description="Disordered" evidence="6">
    <location>
        <begin position="150"/>
        <end position="254"/>
    </location>
</feature>
<evidence type="ECO:0000256" key="1">
    <source>
        <dbReference type="ARBA" id="ARBA00022723"/>
    </source>
</evidence>
<protein>
    <submittedName>
        <fullName evidence="8">Zinc finger, C2HC-type containing 1A</fullName>
    </submittedName>
</protein>
<dbReference type="PANTHER" id="PTHR13555:SF36">
    <property type="entry name" value="ZINC FINGER C2HC DOMAIN-CONTAINING PROTEIN 1B"/>
    <property type="match status" value="1"/>
</dbReference>
<evidence type="ECO:0000259" key="7">
    <source>
        <dbReference type="PROSITE" id="PS52027"/>
    </source>
</evidence>
<dbReference type="GeneTree" id="ENSGT00940000159419"/>
<keyword evidence="1" id="KW-0479">Metal-binding</keyword>
<feature type="compositionally biased region" description="Polar residues" evidence="6">
    <location>
        <begin position="158"/>
        <end position="167"/>
    </location>
</feature>
<feature type="domain" description="C2HC/C3H-type" evidence="7">
    <location>
        <begin position="20"/>
        <end position="49"/>
    </location>
</feature>
<feature type="domain" description="C2HC/C3H-type" evidence="7">
    <location>
        <begin position="123"/>
        <end position="152"/>
    </location>
</feature>
<accession>A0A8C4NCA1</accession>
<dbReference type="InterPro" id="IPR026319">
    <property type="entry name" value="ZC2HC1A/B-like"/>
</dbReference>
<dbReference type="Gene3D" id="3.30.160.60">
    <property type="entry name" value="Classic Zinc Finger"/>
    <property type="match status" value="1"/>
</dbReference>
<evidence type="ECO:0000256" key="2">
    <source>
        <dbReference type="ARBA" id="ARBA00022737"/>
    </source>
</evidence>
<dbReference type="Pfam" id="PF13913">
    <property type="entry name" value="zf-C2HC_2"/>
    <property type="match status" value="2"/>
</dbReference>
<name>A0A8C4NCA1_EPTBU</name>